<keyword evidence="1" id="KW-0812">Transmembrane</keyword>
<keyword evidence="1" id="KW-1133">Transmembrane helix</keyword>
<feature type="transmembrane region" description="Helical" evidence="1">
    <location>
        <begin position="175"/>
        <end position="194"/>
    </location>
</feature>
<comment type="caution">
    <text evidence="2">The sequence shown here is derived from an EMBL/GenBank/DDBJ whole genome shotgun (WGS) entry which is preliminary data.</text>
</comment>
<name>A0ABP5FH71_9ACTN</name>
<evidence type="ECO:0008006" key="4">
    <source>
        <dbReference type="Google" id="ProtNLM"/>
    </source>
</evidence>
<keyword evidence="1" id="KW-0472">Membrane</keyword>
<gene>
    <name evidence="2" type="ORF">GCM10009839_23120</name>
</gene>
<protein>
    <recommendedName>
        <fullName evidence="4">ABC transporter permease</fullName>
    </recommendedName>
</protein>
<feature type="transmembrane region" description="Helical" evidence="1">
    <location>
        <begin position="225"/>
        <end position="247"/>
    </location>
</feature>
<feature type="transmembrane region" description="Helical" evidence="1">
    <location>
        <begin position="142"/>
        <end position="168"/>
    </location>
</feature>
<dbReference type="RefSeq" id="WP_344665533.1">
    <property type="nucleotide sequence ID" value="NZ_BAAAQN010000010.1"/>
</dbReference>
<proteinExistence type="predicted"/>
<evidence type="ECO:0000313" key="2">
    <source>
        <dbReference type="EMBL" id="GAA2024663.1"/>
    </source>
</evidence>
<feature type="transmembrane region" description="Helical" evidence="1">
    <location>
        <begin position="24"/>
        <end position="43"/>
    </location>
</feature>
<evidence type="ECO:0000256" key="1">
    <source>
        <dbReference type="SAM" id="Phobius"/>
    </source>
</evidence>
<evidence type="ECO:0000313" key="3">
    <source>
        <dbReference type="Proteomes" id="UP001500751"/>
    </source>
</evidence>
<feature type="transmembrane region" description="Helical" evidence="1">
    <location>
        <begin position="58"/>
        <end position="79"/>
    </location>
</feature>
<dbReference type="EMBL" id="BAAAQN010000010">
    <property type="protein sequence ID" value="GAA2024663.1"/>
    <property type="molecule type" value="Genomic_DNA"/>
</dbReference>
<organism evidence="2 3">
    <name type="scientific">Catenulispora yoronensis</name>
    <dbReference type="NCBI Taxonomy" id="450799"/>
    <lineage>
        <taxon>Bacteria</taxon>
        <taxon>Bacillati</taxon>
        <taxon>Actinomycetota</taxon>
        <taxon>Actinomycetes</taxon>
        <taxon>Catenulisporales</taxon>
        <taxon>Catenulisporaceae</taxon>
        <taxon>Catenulispora</taxon>
    </lineage>
</organism>
<accession>A0ABP5FH71</accession>
<sequence>MNPSVFGPALAAEWLKLRSTRGPWIVLAAAQLIVVGGVSGLVVSDPGKLGQAATQTQAVAHVGLVSALTLVFGILAVAGEYRHKTVTDTYLSAPRRGVPVVAKLGVYSLVGALTGVVAGGVALGAVAVWWPAKGVTFDFGSGGVWTTLLGGVVADTLFAAIGVGLGALVPNLPGAIAVAFGWMAIVEGIVGQLIGSSAARWLPFTAGRAAALAVGAGSKDLLPRWGGGALLAGYAAVFAAVAVATTLKRDVT</sequence>
<reference evidence="3" key="1">
    <citation type="journal article" date="2019" name="Int. J. Syst. Evol. Microbiol.">
        <title>The Global Catalogue of Microorganisms (GCM) 10K type strain sequencing project: providing services to taxonomists for standard genome sequencing and annotation.</title>
        <authorList>
            <consortium name="The Broad Institute Genomics Platform"/>
            <consortium name="The Broad Institute Genome Sequencing Center for Infectious Disease"/>
            <person name="Wu L."/>
            <person name="Ma J."/>
        </authorList>
    </citation>
    <scope>NUCLEOTIDE SEQUENCE [LARGE SCALE GENOMIC DNA]</scope>
    <source>
        <strain evidence="3">JCM 16014</strain>
    </source>
</reference>
<keyword evidence="3" id="KW-1185">Reference proteome</keyword>
<dbReference type="Proteomes" id="UP001500751">
    <property type="component" value="Unassembled WGS sequence"/>
</dbReference>
<feature type="transmembrane region" description="Helical" evidence="1">
    <location>
        <begin position="100"/>
        <end position="130"/>
    </location>
</feature>